<evidence type="ECO:0000313" key="2">
    <source>
        <dbReference type="WBParaSite" id="JU765_v2.g16342.t1"/>
    </source>
</evidence>
<dbReference type="Proteomes" id="UP000887576">
    <property type="component" value="Unplaced"/>
</dbReference>
<proteinExistence type="predicted"/>
<organism evidence="1 2">
    <name type="scientific">Panagrolaimus sp. JU765</name>
    <dbReference type="NCBI Taxonomy" id="591449"/>
    <lineage>
        <taxon>Eukaryota</taxon>
        <taxon>Metazoa</taxon>
        <taxon>Ecdysozoa</taxon>
        <taxon>Nematoda</taxon>
        <taxon>Chromadorea</taxon>
        <taxon>Rhabditida</taxon>
        <taxon>Tylenchina</taxon>
        <taxon>Panagrolaimomorpha</taxon>
        <taxon>Panagrolaimoidea</taxon>
        <taxon>Panagrolaimidae</taxon>
        <taxon>Panagrolaimus</taxon>
    </lineage>
</organism>
<reference evidence="2" key="1">
    <citation type="submission" date="2022-11" db="UniProtKB">
        <authorList>
            <consortium name="WormBaseParasite"/>
        </authorList>
    </citation>
    <scope>IDENTIFICATION</scope>
</reference>
<dbReference type="WBParaSite" id="JU765_v2.g16342.t1">
    <property type="protein sequence ID" value="JU765_v2.g16342.t1"/>
    <property type="gene ID" value="JU765_v2.g16342"/>
</dbReference>
<sequence length="368" mass="42970">MRWFIVLGLVQICYGLTVHSHPKKSFEEIHQKIREIKKREVERVIRSSIGVGSTHKHHHEQQKIFKESMTKLDDLRKKRYMVQKKSRSKRDLVSAEAKVLWLSPTKYPGIDSEHTSFPGSKVPMSDDRLWFDVGGLNANEIESAHILYKQEKSELDFDSAENEVNFHLFRSFNENDFDKEPISGHQTKAESIYEDDVWETIDVTELVKTWSFNPEYNFGMKIIIANNERKNNGKLGVFLEINNALPRKKSKRTLKNEDKYFGDKCSVSDTSANRTCCRYPFEIHFDNHEWDWIIAPKNMTLYYCAGICTQAVQDLSAHTFLLKNGHFRTDQCCIPVDTDPVTIMYNDYDGNYQVKSLPDLYVSRCRCK</sequence>
<name>A0AC34QHA5_9BILA</name>
<accession>A0AC34QHA5</accession>
<protein>
    <submittedName>
        <fullName evidence="2">TGF-beta family profile domain-containing protein</fullName>
    </submittedName>
</protein>
<evidence type="ECO:0000313" key="1">
    <source>
        <dbReference type="Proteomes" id="UP000887576"/>
    </source>
</evidence>